<feature type="binding site" evidence="12">
    <location>
        <begin position="110"/>
        <end position="118"/>
    </location>
    <ligand>
        <name>5-phospho-alpha-D-ribose 1-diphosphate</name>
        <dbReference type="ChEBI" id="CHEBI:58017"/>
    </ligand>
</feature>
<feature type="binding site" evidence="12">
    <location>
        <position position="228"/>
    </location>
    <ligand>
        <name>Mg(2+)</name>
        <dbReference type="ChEBI" id="CHEBI:18420"/>
        <label>1</label>
    </ligand>
</feature>
<dbReference type="Gene3D" id="3.40.1030.10">
    <property type="entry name" value="Nucleoside phosphorylase/phosphoribosyltransferase catalytic domain"/>
    <property type="match status" value="1"/>
</dbReference>
<evidence type="ECO:0000259" key="14">
    <source>
        <dbReference type="Pfam" id="PF02885"/>
    </source>
</evidence>
<feature type="binding site" evidence="12">
    <location>
        <position position="94"/>
    </location>
    <ligand>
        <name>Mg(2+)</name>
        <dbReference type="ChEBI" id="CHEBI:18420"/>
        <label>1</label>
    </ligand>
</feature>
<comment type="pathway">
    <text evidence="1 12">Amino-acid biosynthesis; L-tryptophan biosynthesis; L-tryptophan from chorismate: step 2/5.</text>
</comment>
<evidence type="ECO:0000256" key="8">
    <source>
        <dbReference type="ARBA" id="ARBA00022842"/>
    </source>
</evidence>
<name>A0A1H4TBP1_PSEAG</name>
<dbReference type="FunFam" id="1.20.970.10:FF:000006">
    <property type="entry name" value="Anthranilate phosphoribosyltransferase"/>
    <property type="match status" value="1"/>
</dbReference>
<dbReference type="InterPro" id="IPR035902">
    <property type="entry name" value="Nuc_phospho_transferase"/>
</dbReference>
<dbReference type="InterPro" id="IPR000312">
    <property type="entry name" value="Glycosyl_Trfase_fam3"/>
</dbReference>
<dbReference type="NCBIfam" id="TIGR01245">
    <property type="entry name" value="trpD"/>
    <property type="match status" value="1"/>
</dbReference>
<dbReference type="InterPro" id="IPR017459">
    <property type="entry name" value="Glycosyl_Trfase_fam3_N_dom"/>
</dbReference>
<dbReference type="SUPFAM" id="SSF52418">
    <property type="entry name" value="Nucleoside phosphorylase/phosphoribosyltransferase catalytic domain"/>
    <property type="match status" value="1"/>
</dbReference>
<feature type="binding site" evidence="12">
    <location>
        <begin position="85"/>
        <end position="86"/>
    </location>
    <ligand>
        <name>5-phospho-alpha-D-ribose 1-diphosphate</name>
        <dbReference type="ChEBI" id="CHEBI:58017"/>
    </ligand>
</feature>
<dbReference type="PANTHER" id="PTHR43285">
    <property type="entry name" value="ANTHRANILATE PHOSPHORIBOSYLTRANSFERASE"/>
    <property type="match status" value="1"/>
</dbReference>
<comment type="similarity">
    <text evidence="12">Belongs to the anthranilate phosphoribosyltransferase family.</text>
</comment>
<keyword evidence="7 12" id="KW-0822">Tryptophan biosynthesis</keyword>
<dbReference type="GO" id="GO:0005829">
    <property type="term" value="C:cytosol"/>
    <property type="evidence" value="ECO:0007669"/>
    <property type="project" value="TreeGrafter"/>
</dbReference>
<evidence type="ECO:0000256" key="9">
    <source>
        <dbReference type="ARBA" id="ARBA00023141"/>
    </source>
</evidence>
<feature type="binding site" evidence="12">
    <location>
        <position position="82"/>
    </location>
    <ligand>
        <name>5-phospho-alpha-D-ribose 1-diphosphate</name>
        <dbReference type="ChEBI" id="CHEBI:58017"/>
    </ligand>
</feature>
<keyword evidence="8 12" id="KW-0460">Magnesium</keyword>
<dbReference type="GO" id="GO:0004048">
    <property type="term" value="F:anthranilate phosphoribosyltransferase activity"/>
    <property type="evidence" value="ECO:0007669"/>
    <property type="project" value="UniProtKB-UniRule"/>
</dbReference>
<evidence type="ECO:0000256" key="2">
    <source>
        <dbReference type="ARBA" id="ARBA00011738"/>
    </source>
</evidence>
<feature type="binding site" evidence="12">
    <location>
        <position position="227"/>
    </location>
    <ligand>
        <name>Mg(2+)</name>
        <dbReference type="ChEBI" id="CHEBI:18420"/>
        <label>2</label>
    </ligand>
</feature>
<dbReference type="SUPFAM" id="SSF47648">
    <property type="entry name" value="Nucleoside phosphorylase/phosphoribosyltransferase N-terminal domain"/>
    <property type="match status" value="1"/>
</dbReference>
<sequence length="349" mass="37067">MNIKEALNRVVNQLDLSTEEMQDVMREIMTGQCTDTQIGAFLMGMRMKSETIDEIVGAVSVMRELASHVHLQTLDHVVDVVGTGGDGANIFNVSTAASFVVAAAGGKAAKHGNRAVSGKSGSADLLEAAGIYLSLTPVQVARCIESVGVGFMFAQVHHSAMKYAAVPRCELGLRTLFNMLGPLTNPAGVKHQVVGVFSQALCRPLAEVLKRLGSQHILVVHSRDGLDEFSLAAATHVAELKDGQITEYEVLPEDLGLKSQSLVGLAVESPEASLALIRDALSKRKTDAGQKAADMIALNAGAALYAADLASSLKQGVQLAHDALHTGLAWEKLQELVSFTAVFKEENAW</sequence>
<feature type="binding site" evidence="12">
    <location>
        <position position="113"/>
    </location>
    <ligand>
        <name>anthranilate</name>
        <dbReference type="ChEBI" id="CHEBI:16567"/>
        <label>1</label>
    </ligand>
</feature>
<feature type="binding site" evidence="12">
    <location>
        <begin position="92"/>
        <end position="95"/>
    </location>
    <ligand>
        <name>5-phospho-alpha-D-ribose 1-diphosphate</name>
        <dbReference type="ChEBI" id="CHEBI:58017"/>
    </ligand>
</feature>
<comment type="similarity">
    <text evidence="11">In the C-terminal section; belongs to the anthranilate phosphoribosyltransferase family.</text>
</comment>
<dbReference type="RefSeq" id="WP_090377476.1">
    <property type="nucleotide sequence ID" value="NZ_FNSC01000001.1"/>
</dbReference>
<dbReference type="Pfam" id="PF02885">
    <property type="entry name" value="Glycos_trans_3N"/>
    <property type="match status" value="1"/>
</dbReference>
<evidence type="ECO:0000256" key="12">
    <source>
        <dbReference type="HAMAP-Rule" id="MF_00211"/>
    </source>
</evidence>
<dbReference type="EMBL" id="FNSC01000001">
    <property type="protein sequence ID" value="SEC53886.1"/>
    <property type="molecule type" value="Genomic_DNA"/>
</dbReference>
<feature type="binding site" evidence="12">
    <location>
        <position position="122"/>
    </location>
    <ligand>
        <name>5-phospho-alpha-D-ribose 1-diphosphate</name>
        <dbReference type="ChEBI" id="CHEBI:58017"/>
    </ligand>
</feature>
<evidence type="ECO:0000256" key="10">
    <source>
        <dbReference type="ARBA" id="ARBA00052328"/>
    </source>
</evidence>
<dbReference type="InterPro" id="IPR005940">
    <property type="entry name" value="Anthranilate_Pribosyl_Tfrase"/>
</dbReference>
<dbReference type="FunFam" id="3.40.1030.10:FF:000002">
    <property type="entry name" value="Anthranilate phosphoribosyltransferase"/>
    <property type="match status" value="1"/>
</dbReference>
<dbReference type="HAMAP" id="MF_00211">
    <property type="entry name" value="TrpD"/>
    <property type="match status" value="1"/>
</dbReference>
<proteinExistence type="inferred from homology"/>
<dbReference type="AlphaFoldDB" id="A0A1H4TBP1"/>
<protein>
    <recommendedName>
        <fullName evidence="12">Anthranilate phosphoribosyltransferase</fullName>
        <ecNumber evidence="12">2.4.2.18</ecNumber>
    </recommendedName>
</protein>
<evidence type="ECO:0000256" key="4">
    <source>
        <dbReference type="ARBA" id="ARBA00022676"/>
    </source>
</evidence>
<feature type="domain" description="Glycosyl transferase family 3 N-terminal" evidence="14">
    <location>
        <begin position="4"/>
        <end position="66"/>
    </location>
</feature>
<reference evidence="16" key="1">
    <citation type="submission" date="2016-10" db="EMBL/GenBank/DDBJ databases">
        <authorList>
            <person name="Varghese N."/>
            <person name="Submissions S."/>
        </authorList>
    </citation>
    <scope>NUCLEOTIDE SEQUENCE [LARGE SCALE GENOMIC DNA]</scope>
    <source>
        <strain evidence="16">DSM 12111</strain>
    </source>
</reference>
<dbReference type="STRING" id="53406.SAMN05421553_1025"/>
<dbReference type="Gene3D" id="1.20.970.10">
    <property type="entry name" value="Transferase, Pyrimidine Nucleoside Phosphorylase, Chain C"/>
    <property type="match status" value="1"/>
</dbReference>
<feature type="domain" description="Glycosyl transferase family 3" evidence="13">
    <location>
        <begin position="75"/>
        <end position="329"/>
    </location>
</feature>
<keyword evidence="16" id="KW-1185">Reference proteome</keyword>
<accession>A0A1H4TBP1</accession>
<gene>
    <name evidence="12" type="primary">trpD</name>
    <name evidence="15" type="ORF">SAMN05421553_1025</name>
</gene>
<evidence type="ECO:0000256" key="11">
    <source>
        <dbReference type="ARBA" id="ARBA00061188"/>
    </source>
</evidence>
<dbReference type="UniPathway" id="UPA00035">
    <property type="reaction ID" value="UER00041"/>
</dbReference>
<keyword evidence="3 12" id="KW-0028">Amino-acid biosynthesis</keyword>
<keyword evidence="6 12" id="KW-0479">Metal-binding</keyword>
<keyword evidence="4 12" id="KW-0328">Glycosyltransferase</keyword>
<comment type="caution">
    <text evidence="12">Lacks conserved residue(s) required for the propagation of feature annotation.</text>
</comment>
<evidence type="ECO:0000259" key="13">
    <source>
        <dbReference type="Pfam" id="PF00591"/>
    </source>
</evidence>
<dbReference type="InterPro" id="IPR036320">
    <property type="entry name" value="Glycosyl_Trfase_fam3_N_dom_sf"/>
</dbReference>
<dbReference type="GO" id="GO:0000287">
    <property type="term" value="F:magnesium ion binding"/>
    <property type="evidence" value="ECO:0007669"/>
    <property type="project" value="UniProtKB-UniRule"/>
</dbReference>
<dbReference type="EC" id="2.4.2.18" evidence="12"/>
<keyword evidence="9 12" id="KW-0057">Aromatic amino acid biosynthesis</keyword>
<evidence type="ECO:0000313" key="15">
    <source>
        <dbReference type="EMBL" id="SEC53886.1"/>
    </source>
</evidence>
<evidence type="ECO:0000256" key="5">
    <source>
        <dbReference type="ARBA" id="ARBA00022679"/>
    </source>
</evidence>
<evidence type="ECO:0000256" key="1">
    <source>
        <dbReference type="ARBA" id="ARBA00004907"/>
    </source>
</evidence>
<evidence type="ECO:0000256" key="6">
    <source>
        <dbReference type="ARBA" id="ARBA00022723"/>
    </source>
</evidence>
<dbReference type="Proteomes" id="UP000242849">
    <property type="component" value="Unassembled WGS sequence"/>
</dbReference>
<evidence type="ECO:0000256" key="3">
    <source>
        <dbReference type="ARBA" id="ARBA00022605"/>
    </source>
</evidence>
<dbReference type="OrthoDB" id="9806430at2"/>
<dbReference type="Pfam" id="PF00591">
    <property type="entry name" value="Glycos_transf_3"/>
    <property type="match status" value="1"/>
</dbReference>
<evidence type="ECO:0000313" key="16">
    <source>
        <dbReference type="Proteomes" id="UP000242849"/>
    </source>
</evidence>
<keyword evidence="5 12" id="KW-0808">Transferase</keyword>
<feature type="binding site" evidence="12">
    <location>
        <position position="228"/>
    </location>
    <ligand>
        <name>Mg(2+)</name>
        <dbReference type="ChEBI" id="CHEBI:18420"/>
        <label>2</label>
    </ligand>
</feature>
<feature type="binding site" evidence="12">
    <location>
        <position position="82"/>
    </location>
    <ligand>
        <name>anthranilate</name>
        <dbReference type="ChEBI" id="CHEBI:16567"/>
        <label>1</label>
    </ligand>
</feature>
<comment type="catalytic activity">
    <reaction evidence="10 12">
        <text>N-(5-phospho-beta-D-ribosyl)anthranilate + diphosphate = 5-phospho-alpha-D-ribose 1-diphosphate + anthranilate</text>
        <dbReference type="Rhea" id="RHEA:11768"/>
        <dbReference type="ChEBI" id="CHEBI:16567"/>
        <dbReference type="ChEBI" id="CHEBI:18277"/>
        <dbReference type="ChEBI" id="CHEBI:33019"/>
        <dbReference type="ChEBI" id="CHEBI:58017"/>
        <dbReference type="EC" id="2.4.2.18"/>
    </reaction>
</comment>
<evidence type="ECO:0000256" key="7">
    <source>
        <dbReference type="ARBA" id="ARBA00022822"/>
    </source>
</evidence>
<comment type="function">
    <text evidence="12">Catalyzes the transfer of the phosphoribosyl group of 5-phosphorylribose-1-pyrophosphate (PRPP) to anthranilate to yield N-(5'-phosphoribosyl)-anthranilate (PRA).</text>
</comment>
<comment type="cofactor">
    <cofactor evidence="12">
        <name>Mg(2+)</name>
        <dbReference type="ChEBI" id="CHEBI:18420"/>
    </cofactor>
    <text evidence="12">Binds 2 magnesium ions per monomer.</text>
</comment>
<comment type="subunit">
    <text evidence="2 12">Homodimer.</text>
</comment>
<organism evidence="15 16">
    <name type="scientific">Pseudomonas anguilliseptica</name>
    <dbReference type="NCBI Taxonomy" id="53406"/>
    <lineage>
        <taxon>Bacteria</taxon>
        <taxon>Pseudomonadati</taxon>
        <taxon>Pseudomonadota</taxon>
        <taxon>Gammaproteobacteria</taxon>
        <taxon>Pseudomonadales</taxon>
        <taxon>Pseudomonadaceae</taxon>
        <taxon>Pseudomonas</taxon>
    </lineage>
</organism>
<dbReference type="GO" id="GO:0000162">
    <property type="term" value="P:L-tryptophan biosynthetic process"/>
    <property type="evidence" value="ECO:0007669"/>
    <property type="project" value="UniProtKB-UniRule"/>
</dbReference>
<feature type="binding site" evidence="12">
    <location>
        <position position="168"/>
    </location>
    <ligand>
        <name>anthranilate</name>
        <dbReference type="ChEBI" id="CHEBI:16567"/>
        <label>2</label>
    </ligand>
</feature>
<dbReference type="PANTHER" id="PTHR43285:SF2">
    <property type="entry name" value="ANTHRANILATE PHOSPHORIBOSYLTRANSFERASE"/>
    <property type="match status" value="1"/>
</dbReference>